<feature type="site" description="Important for substrate specificity" evidence="3">
    <location>
        <position position="71"/>
    </location>
</feature>
<dbReference type="InterPro" id="IPR029001">
    <property type="entry name" value="ITPase-like_fam"/>
</dbReference>
<keyword evidence="5" id="KW-1185">Reference proteome</keyword>
<dbReference type="CDD" id="cd00555">
    <property type="entry name" value="Maf"/>
    <property type="match status" value="1"/>
</dbReference>
<feature type="site" description="Important for substrate specificity" evidence="3">
    <location>
        <position position="155"/>
    </location>
</feature>
<feature type="site" description="Important for substrate specificity" evidence="3">
    <location>
        <position position="10"/>
    </location>
</feature>
<dbReference type="PANTHER" id="PTHR43213">
    <property type="entry name" value="BIFUNCTIONAL DTTP/UTP PYROPHOSPHATASE/METHYLTRANSFERASE PROTEIN-RELATED"/>
    <property type="match status" value="1"/>
</dbReference>
<dbReference type="Pfam" id="PF02545">
    <property type="entry name" value="Maf"/>
    <property type="match status" value="1"/>
</dbReference>
<comment type="caution">
    <text evidence="3">Lacks conserved residue(s) required for the propagation of feature annotation.</text>
</comment>
<dbReference type="HAMAP" id="MF_00528">
    <property type="entry name" value="Maf"/>
    <property type="match status" value="1"/>
</dbReference>
<evidence type="ECO:0000313" key="5">
    <source>
        <dbReference type="Proteomes" id="UP001596250"/>
    </source>
</evidence>
<dbReference type="EMBL" id="JBHSQV010000181">
    <property type="protein sequence ID" value="MFC5988459.1"/>
    <property type="molecule type" value="Genomic_DNA"/>
</dbReference>
<reference evidence="5" key="1">
    <citation type="journal article" date="2019" name="Int. J. Syst. Evol. Microbiol.">
        <title>The Global Catalogue of Microorganisms (GCM) 10K type strain sequencing project: providing services to taxonomists for standard genome sequencing and annotation.</title>
        <authorList>
            <consortium name="The Broad Institute Genomics Platform"/>
            <consortium name="The Broad Institute Genome Sequencing Center for Infectious Disease"/>
            <person name="Wu L."/>
            <person name="Ma J."/>
        </authorList>
    </citation>
    <scope>NUCLEOTIDE SEQUENCE [LARGE SCALE GENOMIC DNA]</scope>
    <source>
        <strain evidence="5">CCM 8749</strain>
    </source>
</reference>
<evidence type="ECO:0000256" key="3">
    <source>
        <dbReference type="HAMAP-Rule" id="MF_00528"/>
    </source>
</evidence>
<dbReference type="SUPFAM" id="SSF52972">
    <property type="entry name" value="ITPase-like"/>
    <property type="match status" value="1"/>
</dbReference>
<dbReference type="InterPro" id="IPR003697">
    <property type="entry name" value="Maf-like"/>
</dbReference>
<protein>
    <recommendedName>
        <fullName evidence="3">dTTP/UTP pyrophosphatase</fullName>
        <shortName evidence="3">dTTPase/UTPase</shortName>
        <ecNumber evidence="3">3.6.1.9</ecNumber>
    </recommendedName>
    <alternativeName>
        <fullName evidence="3">Nucleoside triphosphate pyrophosphatase</fullName>
    </alternativeName>
    <alternativeName>
        <fullName evidence="3">Nucleotide pyrophosphatase</fullName>
        <shortName evidence="3">Nucleotide PPase</shortName>
    </alternativeName>
</protein>
<name>A0ABW1ITM5_9BACL</name>
<dbReference type="PIRSF" id="PIRSF006305">
    <property type="entry name" value="Maf"/>
    <property type="match status" value="1"/>
</dbReference>
<dbReference type="PANTHER" id="PTHR43213:SF5">
    <property type="entry name" value="BIFUNCTIONAL DTTP_UTP PYROPHOSPHATASE_METHYLTRANSFERASE PROTEIN-RELATED"/>
    <property type="match status" value="1"/>
</dbReference>
<dbReference type="Proteomes" id="UP001596250">
    <property type="component" value="Unassembled WGS sequence"/>
</dbReference>
<dbReference type="RefSeq" id="WP_379895929.1">
    <property type="nucleotide sequence ID" value="NZ_CBCSCT010000014.1"/>
</dbReference>
<comment type="catalytic activity">
    <reaction evidence="3">
        <text>UTP + H2O = UMP + diphosphate + H(+)</text>
        <dbReference type="Rhea" id="RHEA:29395"/>
        <dbReference type="ChEBI" id="CHEBI:15377"/>
        <dbReference type="ChEBI" id="CHEBI:15378"/>
        <dbReference type="ChEBI" id="CHEBI:33019"/>
        <dbReference type="ChEBI" id="CHEBI:46398"/>
        <dbReference type="ChEBI" id="CHEBI:57865"/>
        <dbReference type="EC" id="3.6.1.9"/>
    </reaction>
</comment>
<feature type="active site" description="Proton acceptor" evidence="3">
    <location>
        <position position="70"/>
    </location>
</feature>
<comment type="subcellular location">
    <subcellularLocation>
        <location evidence="3">Cytoplasm</location>
    </subcellularLocation>
</comment>
<comment type="caution">
    <text evidence="4">The sequence shown here is derived from an EMBL/GenBank/DDBJ whole genome shotgun (WGS) entry which is preliminary data.</text>
</comment>
<dbReference type="EC" id="3.6.1.9" evidence="3"/>
<organism evidence="4 5">
    <name type="scientific">Marinicrinis lubricantis</name>
    <dbReference type="NCBI Taxonomy" id="2086470"/>
    <lineage>
        <taxon>Bacteria</taxon>
        <taxon>Bacillati</taxon>
        <taxon>Bacillota</taxon>
        <taxon>Bacilli</taxon>
        <taxon>Bacillales</taxon>
        <taxon>Paenibacillaceae</taxon>
    </lineage>
</organism>
<gene>
    <name evidence="4" type="ORF">ACFPXP_18810</name>
</gene>
<sequence>MLILASSSPRRQEIIRSLRLPFEVYPSHVDETIEASLTPSEAVTVLAERKASAVKEKLNGSMKGVIIGSDTVVVLGNDILGKPVNPQDAFAMLKRLQGRSHQVYSGIACIDAAEDKRVVQYRSTLVHMRSLSDDQIERYIESGEPMDKAGSYAIQGLGAALVDSIEGDYFNVVGLSVALLTDMLKEFGIAVP</sequence>
<evidence type="ECO:0000256" key="1">
    <source>
        <dbReference type="ARBA" id="ARBA00001968"/>
    </source>
</evidence>
<keyword evidence="2 3" id="KW-0378">Hydrolase</keyword>
<comment type="cofactor">
    <cofactor evidence="1 3">
        <name>a divalent metal cation</name>
        <dbReference type="ChEBI" id="CHEBI:60240"/>
    </cofactor>
</comment>
<accession>A0ABW1ITM5</accession>
<comment type="function">
    <text evidence="3">Nucleoside triphosphate pyrophosphatase that hydrolyzes dTTP and UTP. May have a dual role in cell division arrest and in preventing the incorporation of modified nucleotides into cellular nucleic acids.</text>
</comment>
<evidence type="ECO:0000313" key="4">
    <source>
        <dbReference type="EMBL" id="MFC5988459.1"/>
    </source>
</evidence>
<proteinExistence type="inferred from homology"/>
<comment type="similarity">
    <text evidence="3">Belongs to the Maf family. YhdE subfamily.</text>
</comment>
<evidence type="ECO:0000256" key="2">
    <source>
        <dbReference type="ARBA" id="ARBA00022801"/>
    </source>
</evidence>
<dbReference type="Gene3D" id="3.90.950.10">
    <property type="match status" value="1"/>
</dbReference>
<comment type="catalytic activity">
    <reaction evidence="3">
        <text>dTTP + H2O = dTMP + diphosphate + H(+)</text>
        <dbReference type="Rhea" id="RHEA:28534"/>
        <dbReference type="ChEBI" id="CHEBI:15377"/>
        <dbReference type="ChEBI" id="CHEBI:15378"/>
        <dbReference type="ChEBI" id="CHEBI:33019"/>
        <dbReference type="ChEBI" id="CHEBI:37568"/>
        <dbReference type="ChEBI" id="CHEBI:63528"/>
        <dbReference type="EC" id="3.6.1.9"/>
    </reaction>
</comment>
<keyword evidence="3" id="KW-0963">Cytoplasm</keyword>
<dbReference type="NCBIfam" id="TIGR00172">
    <property type="entry name" value="maf"/>
    <property type="match status" value="1"/>
</dbReference>
<dbReference type="GO" id="GO:0016787">
    <property type="term" value="F:hydrolase activity"/>
    <property type="evidence" value="ECO:0007669"/>
    <property type="project" value="UniProtKB-KW"/>
</dbReference>
<keyword evidence="3" id="KW-0546">Nucleotide metabolism</keyword>